<dbReference type="RefSeq" id="WP_203740593.1">
    <property type="nucleotide sequence ID" value="NZ_BONF01000002.1"/>
</dbReference>
<name>A0A8J3J677_9ACTN</name>
<evidence type="ECO:0000259" key="2">
    <source>
        <dbReference type="Pfam" id="PF00884"/>
    </source>
</evidence>
<evidence type="ECO:0000313" key="4">
    <source>
        <dbReference type="Proteomes" id="UP000601223"/>
    </source>
</evidence>
<keyword evidence="1" id="KW-0472">Membrane</keyword>
<dbReference type="EMBL" id="BONF01000002">
    <property type="protein sequence ID" value="GIF78857.1"/>
    <property type="molecule type" value="Genomic_DNA"/>
</dbReference>
<dbReference type="InterPro" id="IPR000917">
    <property type="entry name" value="Sulfatase_N"/>
</dbReference>
<organism evidence="3 4">
    <name type="scientific">Catellatospora bangladeshensis</name>
    <dbReference type="NCBI Taxonomy" id="310355"/>
    <lineage>
        <taxon>Bacteria</taxon>
        <taxon>Bacillati</taxon>
        <taxon>Actinomycetota</taxon>
        <taxon>Actinomycetes</taxon>
        <taxon>Micromonosporales</taxon>
        <taxon>Micromonosporaceae</taxon>
        <taxon>Catellatospora</taxon>
    </lineage>
</organism>
<protein>
    <recommendedName>
        <fullName evidence="2">Sulfatase N-terminal domain-containing protein</fullName>
    </recommendedName>
</protein>
<dbReference type="Gene3D" id="3.40.720.10">
    <property type="entry name" value="Alkaline Phosphatase, subunit A"/>
    <property type="match status" value="1"/>
</dbReference>
<keyword evidence="1" id="KW-0812">Transmembrane</keyword>
<reference evidence="3 4" key="1">
    <citation type="submission" date="2021-01" db="EMBL/GenBank/DDBJ databases">
        <title>Whole genome shotgun sequence of Catellatospora bangladeshensis NBRC 107357.</title>
        <authorList>
            <person name="Komaki H."/>
            <person name="Tamura T."/>
        </authorList>
    </citation>
    <scope>NUCLEOTIDE SEQUENCE [LARGE SCALE GENOMIC DNA]</scope>
    <source>
        <strain evidence="3 4">NBRC 107357</strain>
    </source>
</reference>
<evidence type="ECO:0000256" key="1">
    <source>
        <dbReference type="SAM" id="Phobius"/>
    </source>
</evidence>
<feature type="domain" description="Sulfatase N-terminal" evidence="2">
    <location>
        <begin position="288"/>
        <end position="475"/>
    </location>
</feature>
<feature type="transmembrane region" description="Helical" evidence="1">
    <location>
        <begin position="62"/>
        <end position="88"/>
    </location>
</feature>
<accession>A0A8J3J677</accession>
<dbReference type="AlphaFoldDB" id="A0A8J3J677"/>
<feature type="transmembrane region" description="Helical" evidence="1">
    <location>
        <begin position="152"/>
        <end position="172"/>
    </location>
</feature>
<dbReference type="SUPFAM" id="SSF53649">
    <property type="entry name" value="Alkaline phosphatase-like"/>
    <property type="match status" value="1"/>
</dbReference>
<comment type="caution">
    <text evidence="3">The sequence shown here is derived from an EMBL/GenBank/DDBJ whole genome shotgun (WGS) entry which is preliminary data.</text>
</comment>
<evidence type="ECO:0000313" key="3">
    <source>
        <dbReference type="EMBL" id="GIF78857.1"/>
    </source>
</evidence>
<feature type="transmembrane region" description="Helical" evidence="1">
    <location>
        <begin position="37"/>
        <end position="55"/>
    </location>
</feature>
<proteinExistence type="predicted"/>
<dbReference type="Pfam" id="PF00884">
    <property type="entry name" value="Sulfatase"/>
    <property type="match status" value="1"/>
</dbReference>
<sequence length="533" mass="56959">MGRLRQILARTGLVLAFVFVFVLLVAPSELGRLSPAAFVRIPLDGLVALAVVLVLPPRGRRIAVVTLGVVLGLLSIVKGISLGFSAVLDRPFEPVLDWPFLVAGADYVGQSYGSALMWAAVAAAVLLAVGVLALVTVAFGRVARLAVAHRRPAASAVTALAAAWLALALAGAQLVPGVPVAAHDAYDQAHQLQRGAGDRQTFAEQLSTDAYRGTPAGEALTALRGKDVVVAFIESYGKVALADPELSPQVGAVLDDGYARLRAAGYAARSAWLTSPTTGGGSWLAQSTLLSGLWVTNQQRYKTLLASDRLTLPRLFAQDGWRTVAVMPATTTPWPEGAVYGYDQVYTAPDLGYAGPRYSFATMPDQYTLHTFQQRERQPGHLPVMAVIPLISSHSPWEPVPRMLDWDAVGDGSVYAAASGSDDPAEIVEQRDRTRVRSAYRNAIAYSLNALISYVETYGGDDLVLVFLGDHQPSPSVTGQRASRDAPVTIVARDPALLDRVAAWSWQDGLRPGPGAPVWRMDAFRDRFLTAFG</sequence>
<feature type="transmembrane region" description="Helical" evidence="1">
    <location>
        <begin position="7"/>
        <end position="25"/>
    </location>
</feature>
<gene>
    <name evidence="3" type="ORF">Cba03nite_02060</name>
</gene>
<dbReference type="InterPro" id="IPR017850">
    <property type="entry name" value="Alkaline_phosphatase_core_sf"/>
</dbReference>
<keyword evidence="4" id="KW-1185">Reference proteome</keyword>
<feature type="transmembrane region" description="Helical" evidence="1">
    <location>
        <begin position="115"/>
        <end position="140"/>
    </location>
</feature>
<keyword evidence="1" id="KW-1133">Transmembrane helix</keyword>
<dbReference type="Proteomes" id="UP000601223">
    <property type="component" value="Unassembled WGS sequence"/>
</dbReference>